<dbReference type="GO" id="GO:0005794">
    <property type="term" value="C:Golgi apparatus"/>
    <property type="evidence" value="ECO:0000318"/>
    <property type="project" value="GO_Central"/>
</dbReference>
<evidence type="ECO:0000256" key="7">
    <source>
        <dbReference type="ARBA" id="ARBA00022968"/>
    </source>
</evidence>
<dbReference type="Gene3D" id="3.30.390.150">
    <property type="match status" value="1"/>
</dbReference>
<evidence type="ECO:0000256" key="2">
    <source>
        <dbReference type="ARBA" id="ARBA00006794"/>
    </source>
</evidence>
<dbReference type="GO" id="GO:0005886">
    <property type="term" value="C:plasma membrane"/>
    <property type="evidence" value="ECO:0000318"/>
    <property type="project" value="GO_Central"/>
</dbReference>
<accession>G1KAY7</accession>
<keyword evidence="5" id="KW-0165">Cleavage on pair of basic residues</keyword>
<comment type="similarity">
    <text evidence="2 16">Belongs to the ITM2 family.</text>
</comment>
<evidence type="ECO:0000256" key="3">
    <source>
        <dbReference type="ARBA" id="ARBA00022475"/>
    </source>
</evidence>
<dbReference type="GO" id="GO:0001540">
    <property type="term" value="F:amyloid-beta binding"/>
    <property type="evidence" value="ECO:0000318"/>
    <property type="project" value="GO_Central"/>
</dbReference>
<feature type="region of interest" description="Disordered" evidence="17">
    <location>
        <begin position="1"/>
        <end position="26"/>
    </location>
</feature>
<evidence type="ECO:0000256" key="8">
    <source>
        <dbReference type="ARBA" id="ARBA00022989"/>
    </source>
</evidence>
<keyword evidence="11" id="KW-0325">Glycoprotein</keyword>
<feature type="domain" description="BRICHOS" evidence="18">
    <location>
        <begin position="184"/>
        <end position="278"/>
    </location>
</feature>
<evidence type="ECO:0000256" key="10">
    <source>
        <dbReference type="ARBA" id="ARBA00023157"/>
    </source>
</evidence>
<keyword evidence="20" id="KW-1185">Reference proteome</keyword>
<keyword evidence="7 16" id="KW-0735">Signal-anchor</keyword>
<keyword evidence="9 16" id="KW-0472">Membrane</keyword>
<protein>
    <recommendedName>
        <fullName evidence="16">Integral membrane protein 2</fullName>
    </recommendedName>
</protein>
<reference evidence="19" key="2">
    <citation type="submission" date="2025-08" db="UniProtKB">
        <authorList>
            <consortium name="Ensembl"/>
        </authorList>
    </citation>
    <scope>IDENTIFICATION</scope>
</reference>
<organism evidence="19 20">
    <name type="scientific">Anolis carolinensis</name>
    <name type="common">Green anole</name>
    <name type="synonym">American chameleon</name>
    <dbReference type="NCBI Taxonomy" id="28377"/>
    <lineage>
        <taxon>Eukaryota</taxon>
        <taxon>Metazoa</taxon>
        <taxon>Chordata</taxon>
        <taxon>Craniata</taxon>
        <taxon>Vertebrata</taxon>
        <taxon>Euteleostomi</taxon>
        <taxon>Lepidosauria</taxon>
        <taxon>Squamata</taxon>
        <taxon>Bifurcata</taxon>
        <taxon>Unidentata</taxon>
        <taxon>Episquamata</taxon>
        <taxon>Toxicofera</taxon>
        <taxon>Iguania</taxon>
        <taxon>Dactyloidae</taxon>
        <taxon>Anolis</taxon>
    </lineage>
</organism>
<dbReference type="AlphaFoldDB" id="G1KAY7"/>
<dbReference type="GeneTree" id="ENSGT00950000183115"/>
<reference evidence="19" key="3">
    <citation type="submission" date="2025-09" db="UniProtKB">
        <authorList>
            <consortium name="Ensembl"/>
        </authorList>
    </citation>
    <scope>IDENTIFICATION</scope>
</reference>
<dbReference type="HOGENOM" id="CLU_074596_0_0_1"/>
<evidence type="ECO:0000256" key="15">
    <source>
        <dbReference type="ARBA" id="ARBA00038611"/>
    </source>
</evidence>
<keyword evidence="10" id="KW-1015">Disulfide bond</keyword>
<keyword evidence="4" id="KW-0597">Phosphoprotein</keyword>
<evidence type="ECO:0000256" key="4">
    <source>
        <dbReference type="ARBA" id="ARBA00022553"/>
    </source>
</evidence>
<dbReference type="Pfam" id="PF04089">
    <property type="entry name" value="BRICHOS"/>
    <property type="match status" value="1"/>
</dbReference>
<dbReference type="InterPro" id="IPR040145">
    <property type="entry name" value="ITM2"/>
</dbReference>
<evidence type="ECO:0000256" key="9">
    <source>
        <dbReference type="ARBA" id="ARBA00023136"/>
    </source>
</evidence>
<dbReference type="GO" id="GO:0042985">
    <property type="term" value="P:negative regulation of amyloid precursor protein biosynthetic process"/>
    <property type="evidence" value="ECO:0000318"/>
    <property type="project" value="GO_Central"/>
</dbReference>
<dbReference type="PROSITE" id="PS50869">
    <property type="entry name" value="BRICHOS"/>
    <property type="match status" value="1"/>
</dbReference>
<evidence type="ECO:0000259" key="18">
    <source>
        <dbReference type="PROSITE" id="PS50869"/>
    </source>
</evidence>
<evidence type="ECO:0000256" key="5">
    <source>
        <dbReference type="ARBA" id="ARBA00022685"/>
    </source>
</evidence>
<evidence type="ECO:0000256" key="16">
    <source>
        <dbReference type="RuleBase" id="RU367061"/>
    </source>
</evidence>
<feature type="transmembrane region" description="Helical" evidence="16">
    <location>
        <begin position="97"/>
        <end position="119"/>
    </location>
</feature>
<sequence>MLAWAGRGRARGGGAGGGERLPGAHFGKRGAGRAMVKIGLTQAAEGLKPTKEAEKAAEEERAPPLLPSHAIKAEMCLPPDGEQQDFPMQNRKSLSNIFYLTMILMLLLLGLILTSMYIYRYFSVTGSISGLALIDEDDVPWECQTVYADYFSTSRRGEQLKLREDVRINLEELYEWINVPLPHLEDSDPADIIHDFQRGLTAYHDLLLDQCYVIELNTTNVLPPQEFQELLTNMKNGGNMPKTYIIEEEMIVMEPVNDTHQLGSSIYLLCHSKETYWLKRRTGRRHIHRRGAQKCRHIHHFANTFVVDTAICQRL</sequence>
<dbReference type="Ensembl" id="ENSACAT00000002597.4">
    <property type="protein sequence ID" value="ENSACAP00000002532.3"/>
    <property type="gene ID" value="ENSACAG00000002586.4"/>
</dbReference>
<dbReference type="InParanoid" id="G1KAY7"/>
<evidence type="ECO:0000313" key="19">
    <source>
        <dbReference type="Ensembl" id="ENSACAP00000002532.3"/>
    </source>
</evidence>
<evidence type="ECO:0000256" key="1">
    <source>
        <dbReference type="ARBA" id="ARBA00004401"/>
    </source>
</evidence>
<comment type="subunit">
    <text evidence="15">Interacts with BACE1. Interacts with APP. Interacts with STMN2.</text>
</comment>
<keyword evidence="8 16" id="KW-1133">Transmembrane helix</keyword>
<keyword evidence="12" id="KW-0458">Lysosome</keyword>
<dbReference type="GO" id="GO:0005765">
    <property type="term" value="C:lysosomal membrane"/>
    <property type="evidence" value="ECO:0007669"/>
    <property type="project" value="UniProtKB-SubCell"/>
</dbReference>
<comment type="subcellular location">
    <subcellularLocation>
        <location evidence="1">Cell membrane</location>
        <topology evidence="1">Single-pass type II membrane protein</topology>
    </subcellularLocation>
    <subcellularLocation>
        <location evidence="14">Lysosome membrane</location>
        <topology evidence="14">Single-pass type II membrane protein</topology>
    </subcellularLocation>
    <subcellularLocation>
        <location evidence="16">Membrane</location>
        <topology evidence="16">Single-pass type II membrane protein</topology>
    </subcellularLocation>
</comment>
<feature type="compositionally biased region" description="Gly residues" evidence="17">
    <location>
        <begin position="11"/>
        <end position="20"/>
    </location>
</feature>
<comment type="function">
    <text evidence="13">Negative regulator of amyloid-beta peptide production. May inhibit the processing of APP by blocking its access to alpha- and beta-secretase. Binding to the beta-secretase-cleaved APP C-terminal fragment is negligible, suggesting that ITM2C is a poor gamma-secretase cleavage inhibitor. May play a role in TNF-induced cell death and neuronal differentiation.</text>
</comment>
<evidence type="ECO:0000256" key="17">
    <source>
        <dbReference type="SAM" id="MobiDB-lite"/>
    </source>
</evidence>
<dbReference type="STRING" id="28377.ENSACAP00000002532"/>
<evidence type="ECO:0000256" key="11">
    <source>
        <dbReference type="ARBA" id="ARBA00023180"/>
    </source>
</evidence>
<dbReference type="PANTHER" id="PTHR10962:SF5">
    <property type="entry name" value="INTEGRAL MEMBRANE PROTEIN 2C"/>
    <property type="match status" value="1"/>
</dbReference>
<dbReference type="Bgee" id="ENSACAG00000002586">
    <property type="expression patterns" value="Expressed in testis and 11 other cell types or tissues"/>
</dbReference>
<dbReference type="Proteomes" id="UP000001646">
    <property type="component" value="Chromosome 3"/>
</dbReference>
<keyword evidence="6 16" id="KW-0812">Transmembrane</keyword>
<proteinExistence type="inferred from homology"/>
<evidence type="ECO:0000256" key="12">
    <source>
        <dbReference type="ARBA" id="ARBA00023228"/>
    </source>
</evidence>
<keyword evidence="3 16" id="KW-1003">Cell membrane</keyword>
<dbReference type="eggNOG" id="KOG4681">
    <property type="taxonomic scope" value="Eukaryota"/>
</dbReference>
<evidence type="ECO:0000313" key="20">
    <source>
        <dbReference type="Proteomes" id="UP000001646"/>
    </source>
</evidence>
<evidence type="ECO:0000256" key="13">
    <source>
        <dbReference type="ARBA" id="ARBA00037782"/>
    </source>
</evidence>
<gene>
    <name evidence="19" type="primary">LOC100557485</name>
</gene>
<name>G1KAY7_ANOCA</name>
<dbReference type="SMART" id="SM01039">
    <property type="entry name" value="BRICHOS"/>
    <property type="match status" value="1"/>
</dbReference>
<reference evidence="19 20" key="1">
    <citation type="submission" date="2009-12" db="EMBL/GenBank/DDBJ databases">
        <title>The Genome Sequence of Anolis carolinensis (Green Anole Lizard).</title>
        <authorList>
            <consortium name="The Genome Sequencing Platform"/>
            <person name="Di Palma F."/>
            <person name="Alfoldi J."/>
            <person name="Heiman D."/>
            <person name="Young S."/>
            <person name="Grabherr M."/>
            <person name="Johnson J."/>
            <person name="Lander E.S."/>
            <person name="Lindblad-Toh K."/>
        </authorList>
    </citation>
    <scope>NUCLEOTIDE SEQUENCE [LARGE SCALE GENOMIC DNA]</scope>
    <source>
        <strain evidence="19 20">JBL SC #1</strain>
    </source>
</reference>
<dbReference type="InterPro" id="IPR007084">
    <property type="entry name" value="BRICHOS_dom"/>
</dbReference>
<evidence type="ECO:0000256" key="6">
    <source>
        <dbReference type="ARBA" id="ARBA00022692"/>
    </source>
</evidence>
<dbReference type="PANTHER" id="PTHR10962">
    <property type="entry name" value="INTEGRAL TRANSMEMBRANE PROTEIN 2"/>
    <property type="match status" value="1"/>
</dbReference>
<evidence type="ECO:0000256" key="14">
    <source>
        <dbReference type="ARBA" id="ARBA00037874"/>
    </source>
</evidence>